<name>A0A1B7TCI1_9ASCO</name>
<keyword evidence="14" id="KW-1185">Reference proteome</keyword>
<dbReference type="InterPro" id="IPR040451">
    <property type="entry name" value="GH81_N"/>
</dbReference>
<keyword evidence="10" id="KW-0732">Signal</keyword>
<dbReference type="PANTHER" id="PTHR31983">
    <property type="entry name" value="ENDO-1,3(4)-BETA-GLUCANASE 1"/>
    <property type="match status" value="1"/>
</dbReference>
<feature type="region of interest" description="Disordered" evidence="9">
    <location>
        <begin position="98"/>
        <end position="133"/>
    </location>
</feature>
<gene>
    <name evidence="13" type="ORF">HANVADRAFT_53066</name>
</gene>
<dbReference type="PROSITE" id="PS52008">
    <property type="entry name" value="GH81"/>
    <property type="match status" value="1"/>
</dbReference>
<keyword evidence="4" id="KW-0378">Hydrolase</keyword>
<reference evidence="14" key="1">
    <citation type="journal article" date="2016" name="Proc. Natl. Acad. Sci. U.S.A.">
        <title>Comparative genomics of biotechnologically important yeasts.</title>
        <authorList>
            <person name="Riley R."/>
            <person name="Haridas S."/>
            <person name="Wolfe K.H."/>
            <person name="Lopes M.R."/>
            <person name="Hittinger C.T."/>
            <person name="Goeker M."/>
            <person name="Salamov A.A."/>
            <person name="Wisecaver J.H."/>
            <person name="Long T.M."/>
            <person name="Calvey C.H."/>
            <person name="Aerts A.L."/>
            <person name="Barry K.W."/>
            <person name="Choi C."/>
            <person name="Clum A."/>
            <person name="Coughlan A.Y."/>
            <person name="Deshpande S."/>
            <person name="Douglass A.P."/>
            <person name="Hanson S.J."/>
            <person name="Klenk H.-P."/>
            <person name="LaButti K.M."/>
            <person name="Lapidus A."/>
            <person name="Lindquist E.A."/>
            <person name="Lipzen A.M."/>
            <person name="Meier-Kolthoff J.P."/>
            <person name="Ohm R.A."/>
            <person name="Otillar R.P."/>
            <person name="Pangilinan J.L."/>
            <person name="Peng Y."/>
            <person name="Rokas A."/>
            <person name="Rosa C.A."/>
            <person name="Scheuner C."/>
            <person name="Sibirny A.A."/>
            <person name="Slot J.C."/>
            <person name="Stielow J.B."/>
            <person name="Sun H."/>
            <person name="Kurtzman C.P."/>
            <person name="Blackwell M."/>
            <person name="Grigoriev I.V."/>
            <person name="Jeffries T.W."/>
        </authorList>
    </citation>
    <scope>NUCLEOTIDE SEQUENCE [LARGE SCALE GENOMIC DNA]</scope>
    <source>
        <strain evidence="14">NRRL Y-1626</strain>
    </source>
</reference>
<dbReference type="InterPro" id="IPR040720">
    <property type="entry name" value="GH81_C"/>
</dbReference>
<dbReference type="Gene3D" id="1.20.5.420">
    <property type="entry name" value="Immunoglobulin FC, subunit C"/>
    <property type="match status" value="1"/>
</dbReference>
<evidence type="ECO:0000256" key="5">
    <source>
        <dbReference type="ARBA" id="ARBA00023277"/>
    </source>
</evidence>
<dbReference type="EMBL" id="LXPE01000017">
    <property type="protein sequence ID" value="OBA26456.1"/>
    <property type="molecule type" value="Genomic_DNA"/>
</dbReference>
<evidence type="ECO:0000313" key="14">
    <source>
        <dbReference type="Proteomes" id="UP000092321"/>
    </source>
</evidence>
<dbReference type="Gene3D" id="2.70.98.30">
    <property type="entry name" value="Golgi alpha-mannosidase II, domain 4"/>
    <property type="match status" value="1"/>
</dbReference>
<evidence type="ECO:0000256" key="7">
    <source>
        <dbReference type="ARBA" id="ARBA00023316"/>
    </source>
</evidence>
<feature type="signal peptide" evidence="10">
    <location>
        <begin position="1"/>
        <end position="20"/>
    </location>
</feature>
<evidence type="ECO:0000256" key="2">
    <source>
        <dbReference type="ARBA" id="ARBA00010730"/>
    </source>
</evidence>
<organism evidence="13 14">
    <name type="scientific">Hanseniaspora valbyensis NRRL Y-1626</name>
    <dbReference type="NCBI Taxonomy" id="766949"/>
    <lineage>
        <taxon>Eukaryota</taxon>
        <taxon>Fungi</taxon>
        <taxon>Dikarya</taxon>
        <taxon>Ascomycota</taxon>
        <taxon>Saccharomycotina</taxon>
        <taxon>Saccharomycetes</taxon>
        <taxon>Saccharomycodales</taxon>
        <taxon>Saccharomycodaceae</taxon>
        <taxon>Hanseniaspora</taxon>
    </lineage>
</organism>
<evidence type="ECO:0000256" key="10">
    <source>
        <dbReference type="SAM" id="SignalP"/>
    </source>
</evidence>
<dbReference type="Pfam" id="PF03639">
    <property type="entry name" value="Glyco_hydro_81"/>
    <property type="match status" value="1"/>
</dbReference>
<sequence>MTCVKEILTLFLCLSTIANTLPINLQKVKKDVTSTVDSDELASAATTVETYSSTVYTAVEPVFNIESSSDTATSSSTSESTTTHRARYSNAITAVSSSASSTSGSTTTIAPSSSTDGSSSDVFSSSSSSSISTDNYDVTTLLSKTASTDTGILFTATTTTAAGISGLTGTTVIPDIGIANPSTSITLVSSSLTVTIDPSTFTSAKTITSSPTSTGSSTTVTMTQATAVSTSKITSESVSETTMTYNTVSESTTTKTVSYSNNTFTTTSTSTTIYATSIATSSSTVAVTTASVASSTYTTTATVAASGTVDLFSAIATDAVPTSFPTISNEWDFNDNVDWTEKSQGQTNKFYINLLLDDAAYPAFVYPYLMWQSTSSLYGFAVQHTTSADCTFDQYMDNGDPRIFTNPLNEYDLVFSSASFASASDFYMDISNLTPSSTLVTLTDSSDTSSYVQLPIVEGMGFVTAIYNGDLIPSLYSGMNIQSLASETSSSLAEGVSKYRTYINDVAWLIYVTNPLNDDSFSFSTAYGAGNGYSIVGNVAVDGLIVQATVAPSSTDDEVYFDEAAGMYVTSMDIVGTSDGLTSTYYYNFQTEGASASGSPIVYILAHQLDAVSSNSDGANTGVTLAAVTRGVATAFLTASIEFTETLNTEIGWLPWSAQLGSTKLSYSADLIQQLATAAKSELSVDIWTTIESLNSYYLGKVIDKYAYITLVCADIIEDSSLTASALDNLKTAFNNLIADDGYFVYDDKFGGIITNNDWDSITDTSDDFGNSHYNDHHFHYGYIIHAAAVLGYVDSQNGGTWATDNKDWVNSLIRDVANPSSDDTYFPVSRYFDWFTGHSWASGLYYNINGLNEESTSEDYNFLYGMKMWGQLIGDDSMQYRADTMIQIMTRALNTYFYFEDSNTIMPSEIIPNKVAGISFQNYLDYTTYFGDDSSYIHGIHMLPLTPLSGQMRSEVFVTEEWDDILAADIDSASGGWRGILRLNQALVDPNTSYAFFSASDASDYLDNGMSLTWSLAFSGGLAYSLGLL</sequence>
<dbReference type="Proteomes" id="UP000092321">
    <property type="component" value="Unassembled WGS sequence"/>
</dbReference>
<comment type="caution">
    <text evidence="13">The sequence shown here is derived from an EMBL/GenBank/DDBJ whole genome shotgun (WGS) entry which is preliminary data.</text>
</comment>
<feature type="domain" description="Glycosyl hydrolase family 81 C-terminal" evidence="12">
    <location>
        <begin position="667"/>
        <end position="1017"/>
    </location>
</feature>
<evidence type="ECO:0000256" key="9">
    <source>
        <dbReference type="SAM" id="MobiDB-lite"/>
    </source>
</evidence>
<comment type="similarity">
    <text evidence="2">Belongs to the glycosyl hydrolase 81 family.</text>
</comment>
<feature type="compositionally biased region" description="Low complexity" evidence="9">
    <location>
        <begin position="98"/>
        <end position="132"/>
    </location>
</feature>
<evidence type="ECO:0000256" key="4">
    <source>
        <dbReference type="ARBA" id="ARBA00022801"/>
    </source>
</evidence>
<accession>A0A1B7TCI1</accession>
<evidence type="ECO:0000256" key="8">
    <source>
        <dbReference type="ARBA" id="ARBA00023326"/>
    </source>
</evidence>
<keyword evidence="5" id="KW-0119">Carbohydrate metabolism</keyword>
<dbReference type="GO" id="GO:0009986">
    <property type="term" value="C:cell surface"/>
    <property type="evidence" value="ECO:0007669"/>
    <property type="project" value="TreeGrafter"/>
</dbReference>
<dbReference type="InterPro" id="IPR005200">
    <property type="entry name" value="Endo-beta-glucanase"/>
</dbReference>
<dbReference type="EC" id="3.2.1.39" evidence="3"/>
<dbReference type="GO" id="GO:0071555">
    <property type="term" value="P:cell wall organization"/>
    <property type="evidence" value="ECO:0007669"/>
    <property type="project" value="UniProtKB-KW"/>
</dbReference>
<evidence type="ECO:0000259" key="11">
    <source>
        <dbReference type="Pfam" id="PF03639"/>
    </source>
</evidence>
<dbReference type="GO" id="GO:0042973">
    <property type="term" value="F:glucan endo-1,3-beta-D-glucosidase activity"/>
    <property type="evidence" value="ECO:0007669"/>
    <property type="project" value="UniProtKB-EC"/>
</dbReference>
<comment type="catalytic activity">
    <reaction evidence="1">
        <text>Hydrolysis of (1-&gt;3)-beta-D-glucosidic linkages in (1-&gt;3)-beta-D-glucans.</text>
        <dbReference type="EC" id="3.2.1.39"/>
    </reaction>
</comment>
<protein>
    <recommendedName>
        <fullName evidence="3">glucan endo-1,3-beta-D-glucosidase</fullName>
        <ecNumber evidence="3">3.2.1.39</ecNumber>
    </recommendedName>
</protein>
<keyword evidence="8" id="KW-0624">Polysaccharide degradation</keyword>
<keyword evidence="6" id="KW-0326">Glycosidase</keyword>
<dbReference type="Pfam" id="PF17652">
    <property type="entry name" value="Glyco_hydro81C"/>
    <property type="match status" value="1"/>
</dbReference>
<evidence type="ECO:0000256" key="3">
    <source>
        <dbReference type="ARBA" id="ARBA00012780"/>
    </source>
</evidence>
<dbReference type="GO" id="GO:0000272">
    <property type="term" value="P:polysaccharide catabolic process"/>
    <property type="evidence" value="ECO:0007669"/>
    <property type="project" value="UniProtKB-KW"/>
</dbReference>
<evidence type="ECO:0000256" key="1">
    <source>
        <dbReference type="ARBA" id="ARBA00000382"/>
    </source>
</evidence>
<feature type="chain" id="PRO_5008598692" description="glucan endo-1,3-beta-D-glucosidase" evidence="10">
    <location>
        <begin position="21"/>
        <end position="1030"/>
    </location>
</feature>
<proteinExistence type="inferred from homology"/>
<dbReference type="OrthoDB" id="4473401at2759"/>
<dbReference type="PANTHER" id="PTHR31983:SF20">
    <property type="entry name" value="GLUCAN ENDO-1,3-BETA-D-GLUCOSIDASE 1"/>
    <property type="match status" value="1"/>
</dbReference>
<dbReference type="AlphaFoldDB" id="A0A1B7TCI1"/>
<evidence type="ECO:0000256" key="6">
    <source>
        <dbReference type="ARBA" id="ARBA00023295"/>
    </source>
</evidence>
<dbReference type="GO" id="GO:0052861">
    <property type="term" value="F:endo-1,3(4)-beta-glucanase activity"/>
    <property type="evidence" value="ECO:0007669"/>
    <property type="project" value="InterPro"/>
</dbReference>
<evidence type="ECO:0000259" key="12">
    <source>
        <dbReference type="Pfam" id="PF17652"/>
    </source>
</evidence>
<dbReference type="Gene3D" id="1.10.287.1170">
    <property type="entry name" value="glycoside hydrolase family 81 endo-[beta] glucanase"/>
    <property type="match status" value="1"/>
</dbReference>
<evidence type="ECO:0000313" key="13">
    <source>
        <dbReference type="EMBL" id="OBA26456.1"/>
    </source>
</evidence>
<feature type="domain" description="Glycosyl hydrolase family 81 N-terminal" evidence="11">
    <location>
        <begin position="342"/>
        <end position="657"/>
    </location>
</feature>
<keyword evidence="7" id="KW-0961">Cell wall biogenesis/degradation</keyword>